<feature type="transmembrane region" description="Helical" evidence="7">
    <location>
        <begin position="317"/>
        <end position="336"/>
    </location>
</feature>
<dbReference type="EMBL" id="LSZF01000025">
    <property type="protein sequence ID" value="OWM34779.1"/>
    <property type="molecule type" value="Genomic_DNA"/>
</dbReference>
<protein>
    <submittedName>
        <fullName evidence="9">ABC transporter permease</fullName>
    </submittedName>
</protein>
<keyword evidence="6 7" id="KW-0472">Membrane</keyword>
<keyword evidence="3" id="KW-1003">Cell membrane</keyword>
<feature type="transmembrane region" description="Helical" evidence="7">
    <location>
        <begin position="410"/>
        <end position="432"/>
    </location>
</feature>
<feature type="transmembrane region" description="Helical" evidence="7">
    <location>
        <begin position="58"/>
        <end position="81"/>
    </location>
</feature>
<evidence type="ECO:0000256" key="1">
    <source>
        <dbReference type="ARBA" id="ARBA00004651"/>
    </source>
</evidence>
<dbReference type="RefSeq" id="WP_010935629.1">
    <property type="nucleotide sequence ID" value="NZ_LSZF01000025.1"/>
</dbReference>
<evidence type="ECO:0000256" key="4">
    <source>
        <dbReference type="ARBA" id="ARBA00022692"/>
    </source>
</evidence>
<dbReference type="PANTHER" id="PTHR43045">
    <property type="entry name" value="SHIKIMATE TRANSPORTER"/>
    <property type="match status" value="1"/>
</dbReference>
<keyword evidence="2" id="KW-0813">Transport</keyword>
<dbReference type="SUPFAM" id="SSF103473">
    <property type="entry name" value="MFS general substrate transporter"/>
    <property type="match status" value="1"/>
</dbReference>
<dbReference type="PROSITE" id="PS50850">
    <property type="entry name" value="MFS"/>
    <property type="match status" value="1"/>
</dbReference>
<evidence type="ECO:0000256" key="5">
    <source>
        <dbReference type="ARBA" id="ARBA00022989"/>
    </source>
</evidence>
<evidence type="ECO:0000256" key="3">
    <source>
        <dbReference type="ARBA" id="ARBA00022475"/>
    </source>
</evidence>
<feature type="transmembrane region" description="Helical" evidence="7">
    <location>
        <begin position="342"/>
        <end position="367"/>
    </location>
</feature>
<evidence type="ECO:0000313" key="10">
    <source>
        <dbReference type="Proteomes" id="UP000197692"/>
    </source>
</evidence>
<sequence length="434" mass="44775">MFINISMKNCNESLTPQGRRALLAALLGTIIEWYDYALYGAAAAVVIAPLFFESSAAGGQLAAFATFAVGFVARPLGGVAIGHIGDRFGRRPAMILSVLMMGIATVGIGLLPTEAAIGVLAPVLLVFFRLIQGLGAGAELAGAMTVVAEFAPAAKRGLFTSLVLAMPPAGIVLATAAFMGASSVGDEALLGGVWRIPFLISALLFFIALFMRKRLEETPEYVAAMEERSEQAKHQSLPVVELLKSHKRQVALGFLSITGHNALNYAMAVFAISFMTSDAVGMAKFDALLAVSAGTLVGVVATPLGGLASDRFGADRVLATGSLIGAFYAVPFLLGLQTGDAVIAALTVAFGYGAVISLTSGSQGAFLAGLFQARARFSGIALARETNGALIAGFTPLVLTWILHASGGNVLAAGAVVSASLLVSFVSIMVAMRR</sequence>
<feature type="transmembrane region" description="Helical" evidence="7">
    <location>
        <begin position="21"/>
        <end position="52"/>
    </location>
</feature>
<dbReference type="Pfam" id="PF07690">
    <property type="entry name" value="MFS_1"/>
    <property type="match status" value="1"/>
</dbReference>
<dbReference type="InterPro" id="IPR020846">
    <property type="entry name" value="MFS_dom"/>
</dbReference>
<feature type="transmembrane region" description="Helical" evidence="7">
    <location>
        <begin position="193"/>
        <end position="211"/>
    </location>
</feature>
<dbReference type="PANTHER" id="PTHR43045:SF1">
    <property type="entry name" value="SHIKIMATE TRANSPORTER"/>
    <property type="match status" value="1"/>
</dbReference>
<dbReference type="AlphaFoldDB" id="A0A854NIP0"/>
<reference evidence="10" key="1">
    <citation type="submission" date="2016-02" db="EMBL/GenBank/DDBJ databases">
        <title>Genomic analyses of a collection of pathogenic Corynebacterium diphtheriae.</title>
        <authorList>
            <person name="Sangal V."/>
            <person name="Titov L."/>
        </authorList>
    </citation>
    <scope>NUCLEOTIDE SEQUENCE [LARGE SCALE GENOMIC DNA]</scope>
    <source>
        <strain evidence="10">1438</strain>
    </source>
</reference>
<proteinExistence type="predicted"/>
<feature type="transmembrane region" description="Helical" evidence="7">
    <location>
        <begin position="388"/>
        <end position="404"/>
    </location>
</feature>
<accession>A0A854NIP0</accession>
<dbReference type="InterPro" id="IPR036259">
    <property type="entry name" value="MFS_trans_sf"/>
</dbReference>
<dbReference type="GO" id="GO:0022857">
    <property type="term" value="F:transmembrane transporter activity"/>
    <property type="evidence" value="ECO:0007669"/>
    <property type="project" value="InterPro"/>
</dbReference>
<evidence type="ECO:0000256" key="7">
    <source>
        <dbReference type="SAM" id="Phobius"/>
    </source>
</evidence>
<name>A0A854NIP0_CORDP</name>
<comment type="subcellular location">
    <subcellularLocation>
        <location evidence="1">Cell membrane</location>
        <topology evidence="1">Multi-pass membrane protein</topology>
    </subcellularLocation>
</comment>
<dbReference type="GO" id="GO:0005886">
    <property type="term" value="C:plasma membrane"/>
    <property type="evidence" value="ECO:0007669"/>
    <property type="project" value="UniProtKB-SubCell"/>
</dbReference>
<gene>
    <name evidence="9" type="ORF">AY602_05565</name>
</gene>
<dbReference type="Gene3D" id="1.20.1250.20">
    <property type="entry name" value="MFS general substrate transporter like domains"/>
    <property type="match status" value="2"/>
</dbReference>
<evidence type="ECO:0000256" key="6">
    <source>
        <dbReference type="ARBA" id="ARBA00023136"/>
    </source>
</evidence>
<dbReference type="InterPro" id="IPR011701">
    <property type="entry name" value="MFS"/>
</dbReference>
<feature type="transmembrane region" description="Helical" evidence="7">
    <location>
        <begin position="287"/>
        <end position="305"/>
    </location>
</feature>
<evidence type="ECO:0000259" key="8">
    <source>
        <dbReference type="PROSITE" id="PS50850"/>
    </source>
</evidence>
<evidence type="ECO:0000256" key="2">
    <source>
        <dbReference type="ARBA" id="ARBA00022448"/>
    </source>
</evidence>
<feature type="transmembrane region" description="Helical" evidence="7">
    <location>
        <begin position="158"/>
        <end position="181"/>
    </location>
</feature>
<keyword evidence="4 7" id="KW-0812">Transmembrane</keyword>
<comment type="caution">
    <text evidence="9">The sequence shown here is derived from an EMBL/GenBank/DDBJ whole genome shotgun (WGS) entry which is preliminary data.</text>
</comment>
<feature type="transmembrane region" description="Helical" evidence="7">
    <location>
        <begin position="250"/>
        <end position="275"/>
    </location>
</feature>
<feature type="domain" description="Major facilitator superfamily (MFS) profile" evidence="8">
    <location>
        <begin position="21"/>
        <end position="434"/>
    </location>
</feature>
<evidence type="ECO:0000313" key="9">
    <source>
        <dbReference type="EMBL" id="OWM34779.1"/>
    </source>
</evidence>
<organism evidence="9 10">
    <name type="scientific">Corynebacterium diphtheriae bv. mitis</name>
    <dbReference type="NCBI Taxonomy" id="1806053"/>
    <lineage>
        <taxon>Bacteria</taxon>
        <taxon>Bacillati</taxon>
        <taxon>Actinomycetota</taxon>
        <taxon>Actinomycetes</taxon>
        <taxon>Mycobacteriales</taxon>
        <taxon>Corynebacteriaceae</taxon>
        <taxon>Corynebacterium</taxon>
    </lineage>
</organism>
<dbReference type="Proteomes" id="UP000197692">
    <property type="component" value="Unassembled WGS sequence"/>
</dbReference>
<feature type="transmembrane region" description="Helical" evidence="7">
    <location>
        <begin position="93"/>
        <end position="111"/>
    </location>
</feature>
<keyword evidence="5 7" id="KW-1133">Transmembrane helix</keyword>